<evidence type="ECO:0000256" key="3">
    <source>
        <dbReference type="ARBA" id="ARBA00023163"/>
    </source>
</evidence>
<dbReference type="Proteomes" id="UP001351900">
    <property type="component" value="Unassembled WGS sequence"/>
</dbReference>
<keyword evidence="7" id="KW-1185">Reference proteome</keyword>
<evidence type="ECO:0000256" key="1">
    <source>
        <dbReference type="ARBA" id="ARBA00023015"/>
    </source>
</evidence>
<dbReference type="InterPro" id="IPR050109">
    <property type="entry name" value="HTH-type_TetR-like_transc_reg"/>
</dbReference>
<organism evidence="6 7">
    <name type="scientific">Microbacterium schleiferi</name>
    <dbReference type="NCBI Taxonomy" id="69362"/>
    <lineage>
        <taxon>Bacteria</taxon>
        <taxon>Bacillati</taxon>
        <taxon>Actinomycetota</taxon>
        <taxon>Actinomycetes</taxon>
        <taxon>Micrococcales</taxon>
        <taxon>Microbacteriaceae</taxon>
        <taxon>Microbacterium</taxon>
    </lineage>
</organism>
<dbReference type="Gene3D" id="1.10.357.10">
    <property type="entry name" value="Tetracycline Repressor, domain 2"/>
    <property type="match status" value="1"/>
</dbReference>
<keyword evidence="3" id="KW-0804">Transcription</keyword>
<keyword evidence="1" id="KW-0805">Transcription regulation</keyword>
<evidence type="ECO:0000313" key="6">
    <source>
        <dbReference type="EMBL" id="MEF2255138.1"/>
    </source>
</evidence>
<proteinExistence type="predicted"/>
<reference evidence="6 7" key="1">
    <citation type="submission" date="2024-01" db="EMBL/GenBank/DDBJ databases">
        <title>the genome sequence of strain Microbacterium schleiferi NBRC 15075.</title>
        <authorList>
            <person name="Ding Y."/>
            <person name="Zhang G."/>
        </authorList>
    </citation>
    <scope>NUCLEOTIDE SEQUENCE [LARGE SCALE GENOMIC DNA]</scope>
    <source>
        <strain evidence="6 7">NBRC 15075</strain>
    </source>
</reference>
<comment type="caution">
    <text evidence="6">The sequence shown here is derived from an EMBL/GenBank/DDBJ whole genome shotgun (WGS) entry which is preliminary data.</text>
</comment>
<keyword evidence="2 4" id="KW-0238">DNA-binding</keyword>
<dbReference type="SUPFAM" id="SSF46689">
    <property type="entry name" value="Homeodomain-like"/>
    <property type="match status" value="1"/>
</dbReference>
<feature type="domain" description="HTH tetR-type" evidence="5">
    <location>
        <begin position="5"/>
        <end position="65"/>
    </location>
</feature>
<dbReference type="PROSITE" id="PS50977">
    <property type="entry name" value="HTH_TETR_2"/>
    <property type="match status" value="1"/>
</dbReference>
<sequence length="182" mass="19609">MSRPPHAREKVLDAFEALLIAEGERAATMDAIARAAGVSKGGLLYHFASKEALEAALLARLEERVDDDLARMTSAEEGPVAYYVRTSAMDGTALDRAILAVSRLAQAGRGTASDALRSVRERWAQTLRPHVADNTALDLVMLISDGVYYNNALQHDGLATPVPRDAEMDALVQLIARATAPR</sequence>
<accession>A0ABU7V6J7</accession>
<dbReference type="PRINTS" id="PR00455">
    <property type="entry name" value="HTHTETR"/>
</dbReference>
<evidence type="ECO:0000259" key="5">
    <source>
        <dbReference type="PROSITE" id="PS50977"/>
    </source>
</evidence>
<dbReference type="InterPro" id="IPR001647">
    <property type="entry name" value="HTH_TetR"/>
</dbReference>
<evidence type="ECO:0000313" key="7">
    <source>
        <dbReference type="Proteomes" id="UP001351900"/>
    </source>
</evidence>
<dbReference type="PANTHER" id="PTHR30055:SF234">
    <property type="entry name" value="HTH-TYPE TRANSCRIPTIONAL REGULATOR BETI"/>
    <property type="match status" value="1"/>
</dbReference>
<feature type="DNA-binding region" description="H-T-H motif" evidence="4">
    <location>
        <begin position="28"/>
        <end position="47"/>
    </location>
</feature>
<dbReference type="EMBL" id="JAZHOV010000004">
    <property type="protein sequence ID" value="MEF2255138.1"/>
    <property type="molecule type" value="Genomic_DNA"/>
</dbReference>
<evidence type="ECO:0000256" key="2">
    <source>
        <dbReference type="ARBA" id="ARBA00023125"/>
    </source>
</evidence>
<gene>
    <name evidence="6" type="ORF">V2V91_08315</name>
</gene>
<dbReference type="RefSeq" id="WP_331791481.1">
    <property type="nucleotide sequence ID" value="NZ_BAAAUO010000012.1"/>
</dbReference>
<name>A0ABU7V6J7_9MICO</name>
<dbReference type="PANTHER" id="PTHR30055">
    <property type="entry name" value="HTH-TYPE TRANSCRIPTIONAL REGULATOR RUTR"/>
    <property type="match status" value="1"/>
</dbReference>
<dbReference type="InterPro" id="IPR009057">
    <property type="entry name" value="Homeodomain-like_sf"/>
</dbReference>
<protein>
    <submittedName>
        <fullName evidence="6">Helix-turn-helix domain-containing protein</fullName>
    </submittedName>
</protein>
<evidence type="ECO:0000256" key="4">
    <source>
        <dbReference type="PROSITE-ProRule" id="PRU00335"/>
    </source>
</evidence>
<dbReference type="Pfam" id="PF00440">
    <property type="entry name" value="TetR_N"/>
    <property type="match status" value="1"/>
</dbReference>